<dbReference type="InterPro" id="IPR001208">
    <property type="entry name" value="MCM_dom"/>
</dbReference>
<evidence type="ECO:0000259" key="4">
    <source>
        <dbReference type="PROSITE" id="PS50051"/>
    </source>
</evidence>
<dbReference type="InterPro" id="IPR018525">
    <property type="entry name" value="MCM_CS"/>
</dbReference>
<dbReference type="GO" id="GO:0003677">
    <property type="term" value="F:DNA binding"/>
    <property type="evidence" value="ECO:0007669"/>
    <property type="project" value="InterPro"/>
</dbReference>
<dbReference type="GO" id="GO:0006260">
    <property type="term" value="P:DNA replication"/>
    <property type="evidence" value="ECO:0007669"/>
    <property type="project" value="InterPro"/>
</dbReference>
<sequence length="108" mass="12253">QNPSLLQNPYLSFFPHTPFSFFKIPPLTNDERRTMKTPFFSSPHPFFSTTETHSEETHIVAGGVMVLADGGVVCIDEFDKMRSKDRSGSVLPESIRAVKSYLRQFIDV</sequence>
<dbReference type="Gramene" id="MELO3C035381.2.1">
    <property type="protein sequence ID" value="MELO3C035381.2.1"/>
    <property type="gene ID" value="MELO3C035381.2"/>
</dbReference>
<dbReference type="EC" id="3.6.4.12" evidence="1"/>
<proteinExistence type="predicted"/>
<name>A0A9I9EMD3_CUCME</name>
<keyword evidence="3" id="KW-0067">ATP-binding</keyword>
<feature type="domain" description="MCM C-terminal AAA(+) ATPase" evidence="4">
    <location>
        <begin position="59"/>
        <end position="87"/>
    </location>
</feature>
<evidence type="ECO:0000256" key="1">
    <source>
        <dbReference type="ARBA" id="ARBA00012551"/>
    </source>
</evidence>
<dbReference type="GO" id="GO:0000347">
    <property type="term" value="C:THO complex"/>
    <property type="evidence" value="ECO:0007669"/>
    <property type="project" value="UniProtKB-ARBA"/>
</dbReference>
<accession>A0A9I9EMD3</accession>
<dbReference type="AlphaFoldDB" id="A0A9I9EMD3"/>
<dbReference type="Gene3D" id="3.40.50.300">
    <property type="entry name" value="P-loop containing nucleotide triphosphate hydrolases"/>
    <property type="match status" value="1"/>
</dbReference>
<dbReference type="GO" id="GO:0005524">
    <property type="term" value="F:ATP binding"/>
    <property type="evidence" value="ECO:0007669"/>
    <property type="project" value="UniProtKB-KW"/>
</dbReference>
<protein>
    <recommendedName>
        <fullName evidence="1">DNA helicase</fullName>
        <ecNumber evidence="1">3.6.4.12</ecNumber>
    </recommendedName>
</protein>
<dbReference type="InterPro" id="IPR027417">
    <property type="entry name" value="P-loop_NTPase"/>
</dbReference>
<reference evidence="5" key="1">
    <citation type="submission" date="2023-03" db="UniProtKB">
        <authorList>
            <consortium name="EnsemblPlants"/>
        </authorList>
    </citation>
    <scope>IDENTIFICATION</scope>
</reference>
<dbReference type="GO" id="GO:0003678">
    <property type="term" value="F:DNA helicase activity"/>
    <property type="evidence" value="ECO:0007669"/>
    <property type="project" value="UniProtKB-EC"/>
</dbReference>
<dbReference type="PROSITE" id="PS50051">
    <property type="entry name" value="MCM_2"/>
    <property type="match status" value="1"/>
</dbReference>
<evidence type="ECO:0000256" key="2">
    <source>
        <dbReference type="ARBA" id="ARBA00022741"/>
    </source>
</evidence>
<evidence type="ECO:0000256" key="3">
    <source>
        <dbReference type="ARBA" id="ARBA00022840"/>
    </source>
</evidence>
<dbReference type="Pfam" id="PF00493">
    <property type="entry name" value="MCM"/>
    <property type="match status" value="1"/>
</dbReference>
<evidence type="ECO:0000313" key="5">
    <source>
        <dbReference type="EnsemblPlants" id="MELO3C035381.2.1"/>
    </source>
</evidence>
<dbReference type="PROSITE" id="PS00847">
    <property type="entry name" value="MCM_1"/>
    <property type="match status" value="1"/>
</dbReference>
<dbReference type="EnsemblPlants" id="MELO3C035381.2.1">
    <property type="protein sequence ID" value="MELO3C035381.2.1"/>
    <property type="gene ID" value="MELO3C035381.2"/>
</dbReference>
<organism evidence="5">
    <name type="scientific">Cucumis melo</name>
    <name type="common">Muskmelon</name>
    <dbReference type="NCBI Taxonomy" id="3656"/>
    <lineage>
        <taxon>Eukaryota</taxon>
        <taxon>Viridiplantae</taxon>
        <taxon>Streptophyta</taxon>
        <taxon>Embryophyta</taxon>
        <taxon>Tracheophyta</taxon>
        <taxon>Spermatophyta</taxon>
        <taxon>Magnoliopsida</taxon>
        <taxon>eudicotyledons</taxon>
        <taxon>Gunneridae</taxon>
        <taxon>Pentapetalae</taxon>
        <taxon>rosids</taxon>
        <taxon>fabids</taxon>
        <taxon>Cucurbitales</taxon>
        <taxon>Cucurbitaceae</taxon>
        <taxon>Benincaseae</taxon>
        <taxon>Cucumis</taxon>
    </lineage>
</organism>
<keyword evidence="2" id="KW-0547">Nucleotide-binding</keyword>